<dbReference type="PANTHER" id="PTHR43227">
    <property type="entry name" value="BLL4140 PROTEIN"/>
    <property type="match status" value="1"/>
</dbReference>
<dbReference type="InterPro" id="IPR000515">
    <property type="entry name" value="MetI-like"/>
</dbReference>
<feature type="transmembrane region" description="Helical" evidence="7">
    <location>
        <begin position="179"/>
        <end position="200"/>
    </location>
</feature>
<dbReference type="SUPFAM" id="SSF161098">
    <property type="entry name" value="MetI-like"/>
    <property type="match status" value="1"/>
</dbReference>
<dbReference type="GO" id="GO:0055085">
    <property type="term" value="P:transmembrane transport"/>
    <property type="evidence" value="ECO:0007669"/>
    <property type="project" value="InterPro"/>
</dbReference>
<dbReference type="Proteomes" id="UP000237947">
    <property type="component" value="Chromosome"/>
</dbReference>
<dbReference type="RefSeq" id="WP_106012995.1">
    <property type="nucleotide sequence ID" value="NZ_CP027226.1"/>
</dbReference>
<evidence type="ECO:0000256" key="5">
    <source>
        <dbReference type="ARBA" id="ARBA00022989"/>
    </source>
</evidence>
<dbReference type="Pfam" id="PF00528">
    <property type="entry name" value="BPD_transp_1"/>
    <property type="match status" value="1"/>
</dbReference>
<name>A0A2S0KPW1_9FIRM</name>
<feature type="domain" description="ABC transmembrane type-1" evidence="8">
    <location>
        <begin position="92"/>
        <end position="307"/>
    </location>
</feature>
<dbReference type="PROSITE" id="PS50928">
    <property type="entry name" value="ABC_TM1"/>
    <property type="match status" value="1"/>
</dbReference>
<organism evidence="9 10">
    <name type="scientific">Fastidiosipila sanguinis</name>
    <dbReference type="NCBI Taxonomy" id="236753"/>
    <lineage>
        <taxon>Bacteria</taxon>
        <taxon>Bacillati</taxon>
        <taxon>Bacillota</taxon>
        <taxon>Clostridia</taxon>
        <taxon>Eubacteriales</taxon>
        <taxon>Oscillospiraceae</taxon>
        <taxon>Fastidiosipila</taxon>
    </lineage>
</organism>
<evidence type="ECO:0000259" key="8">
    <source>
        <dbReference type="PROSITE" id="PS50928"/>
    </source>
</evidence>
<dbReference type="InterPro" id="IPR050809">
    <property type="entry name" value="UgpAE/MalFG_permease"/>
</dbReference>
<dbReference type="PANTHER" id="PTHR43227:SF11">
    <property type="entry name" value="BLL4140 PROTEIN"/>
    <property type="match status" value="1"/>
</dbReference>
<dbReference type="Gene3D" id="1.10.3720.10">
    <property type="entry name" value="MetI-like"/>
    <property type="match status" value="1"/>
</dbReference>
<accession>A0A2S0KPW1</accession>
<evidence type="ECO:0000256" key="6">
    <source>
        <dbReference type="ARBA" id="ARBA00023136"/>
    </source>
</evidence>
<evidence type="ECO:0000256" key="4">
    <source>
        <dbReference type="ARBA" id="ARBA00022692"/>
    </source>
</evidence>
<dbReference type="AlphaFoldDB" id="A0A2S0KPW1"/>
<sequence length="320" mass="35945">MSKNKTVRMKKGSKNFFSSTLENIKNFPELYLMVIPYLIWLLIFQYGPMYGVLIGFKDYNSALGVTKSPWTDMYGFKHFYNFLTLSTSKTLILNTLRISIVNLLVYFPLPILLAIGFHHIKVKKLAKAYQTISYIPNFISTVVTVGIMGILLNGQVGVLNKIINYFGGQKIDFLNNSDWFVWIYVGSGIWTGLGWSTIIYTGALSNISPELYEAAEIDGANKWQQIKYIEWPSIAPLVSVMLILSIGGLMSVGWEKAYLLRRPLNLSKSEIISTYTYQQGILGGQYSYTTAIGLFNSVVNIILLLIANGISKLAGNNSLF</sequence>
<dbReference type="GO" id="GO:0005886">
    <property type="term" value="C:plasma membrane"/>
    <property type="evidence" value="ECO:0007669"/>
    <property type="project" value="UniProtKB-SubCell"/>
</dbReference>
<dbReference type="OrthoDB" id="2637002at2"/>
<keyword evidence="10" id="KW-1185">Reference proteome</keyword>
<keyword evidence="5 7" id="KW-1133">Transmembrane helix</keyword>
<evidence type="ECO:0000313" key="10">
    <source>
        <dbReference type="Proteomes" id="UP000237947"/>
    </source>
</evidence>
<evidence type="ECO:0000256" key="2">
    <source>
        <dbReference type="ARBA" id="ARBA00022448"/>
    </source>
</evidence>
<comment type="subcellular location">
    <subcellularLocation>
        <location evidence="1 7">Cell membrane</location>
        <topology evidence="1 7">Multi-pass membrane protein</topology>
    </subcellularLocation>
</comment>
<reference evidence="10" key="1">
    <citation type="submission" date="2018-02" db="EMBL/GenBank/DDBJ databases">
        <authorList>
            <person name="Holder M.E."/>
            <person name="Ajami N.J."/>
            <person name="Petrosino J.F."/>
        </authorList>
    </citation>
    <scope>NUCLEOTIDE SEQUENCE [LARGE SCALE GENOMIC DNA]</scope>
    <source>
        <strain evidence="10">CCUG 47711</strain>
    </source>
</reference>
<dbReference type="EMBL" id="CP027226">
    <property type="protein sequence ID" value="AVM43048.1"/>
    <property type="molecule type" value="Genomic_DNA"/>
</dbReference>
<feature type="transmembrane region" description="Helical" evidence="7">
    <location>
        <begin position="138"/>
        <end position="159"/>
    </location>
</feature>
<feature type="transmembrane region" description="Helical" evidence="7">
    <location>
        <begin position="96"/>
        <end position="117"/>
    </location>
</feature>
<keyword evidence="3" id="KW-1003">Cell membrane</keyword>
<keyword evidence="2 7" id="KW-0813">Transport</keyword>
<feature type="transmembrane region" description="Helical" evidence="7">
    <location>
        <begin position="286"/>
        <end position="307"/>
    </location>
</feature>
<comment type="similarity">
    <text evidence="7">Belongs to the binding-protein-dependent transport system permease family.</text>
</comment>
<protein>
    <submittedName>
        <fullName evidence="9">Sugar ABC transporter permease</fullName>
    </submittedName>
</protein>
<feature type="transmembrane region" description="Helical" evidence="7">
    <location>
        <begin position="30"/>
        <end position="47"/>
    </location>
</feature>
<evidence type="ECO:0000256" key="7">
    <source>
        <dbReference type="RuleBase" id="RU363032"/>
    </source>
</evidence>
<gene>
    <name evidence="9" type="ORF">C5Q98_07425</name>
</gene>
<proteinExistence type="inferred from homology"/>
<evidence type="ECO:0000256" key="3">
    <source>
        <dbReference type="ARBA" id="ARBA00022475"/>
    </source>
</evidence>
<dbReference type="CDD" id="cd06261">
    <property type="entry name" value="TM_PBP2"/>
    <property type="match status" value="1"/>
</dbReference>
<keyword evidence="4 7" id="KW-0812">Transmembrane</keyword>
<evidence type="ECO:0000313" key="9">
    <source>
        <dbReference type="EMBL" id="AVM43048.1"/>
    </source>
</evidence>
<dbReference type="KEGG" id="fsa:C5Q98_07425"/>
<evidence type="ECO:0000256" key="1">
    <source>
        <dbReference type="ARBA" id="ARBA00004651"/>
    </source>
</evidence>
<feature type="transmembrane region" description="Helical" evidence="7">
    <location>
        <begin position="234"/>
        <end position="254"/>
    </location>
</feature>
<keyword evidence="6 7" id="KW-0472">Membrane</keyword>
<dbReference type="InterPro" id="IPR035906">
    <property type="entry name" value="MetI-like_sf"/>
</dbReference>